<dbReference type="GO" id="GO:0046464">
    <property type="term" value="P:acylglycerol catabolic process"/>
    <property type="evidence" value="ECO:0007669"/>
    <property type="project" value="TreeGrafter"/>
</dbReference>
<dbReference type="GO" id="GO:0047372">
    <property type="term" value="F:monoacylglycerol lipase activity"/>
    <property type="evidence" value="ECO:0007669"/>
    <property type="project" value="TreeGrafter"/>
</dbReference>
<dbReference type="PANTHER" id="PTHR43798">
    <property type="entry name" value="MONOACYLGLYCEROL LIPASE"/>
    <property type="match status" value="1"/>
</dbReference>
<dbReference type="InterPro" id="IPR000073">
    <property type="entry name" value="AB_hydrolase_1"/>
</dbReference>
<sequence>MINKKYFPEFKHLEINTGEVIIHTWVAGEGSEVVLLLHGHPESHLMWHGVAPKLAEDYTVVITDMRGYGESSKPEGLDDHSTYSKRVMAKDQGIVMEKLGYEKFHIAGHDRGGRVCHRMMIDYPDKIKSCTLLDIIPTIDVYNRTDQMIATKYWHWFFYIQPAPFPETFLGARPEYFIRSNILKKTIPGSLKADMFPEDIVQEYIRYYSDPKTVHAIAEDYRASVTIDWNHDMLDRENKMETPILCMWGSDGNISKIWDVVNIWENLANNVTGYAVEGCGHFVPEEKPEIVVEEMRKHIEKYK</sequence>
<evidence type="ECO:0000313" key="2">
    <source>
        <dbReference type="EMBL" id="SKC84575.1"/>
    </source>
</evidence>
<organism evidence="2 3">
    <name type="scientific">Maledivibacter halophilus</name>
    <dbReference type="NCBI Taxonomy" id="36842"/>
    <lineage>
        <taxon>Bacteria</taxon>
        <taxon>Bacillati</taxon>
        <taxon>Bacillota</taxon>
        <taxon>Clostridia</taxon>
        <taxon>Peptostreptococcales</taxon>
        <taxon>Caminicellaceae</taxon>
        <taxon>Maledivibacter</taxon>
    </lineage>
</organism>
<feature type="domain" description="AB hydrolase-1" evidence="1">
    <location>
        <begin position="33"/>
        <end position="288"/>
    </location>
</feature>
<dbReference type="InterPro" id="IPR029058">
    <property type="entry name" value="AB_hydrolase_fold"/>
</dbReference>
<dbReference type="GO" id="GO:0016020">
    <property type="term" value="C:membrane"/>
    <property type="evidence" value="ECO:0007669"/>
    <property type="project" value="TreeGrafter"/>
</dbReference>
<evidence type="ECO:0000313" key="3">
    <source>
        <dbReference type="Proteomes" id="UP000190285"/>
    </source>
</evidence>
<evidence type="ECO:0000259" key="1">
    <source>
        <dbReference type="Pfam" id="PF00561"/>
    </source>
</evidence>
<dbReference type="InterPro" id="IPR050266">
    <property type="entry name" value="AB_hydrolase_sf"/>
</dbReference>
<protein>
    <submittedName>
        <fullName evidence="2">Haloacetate dehalogenase</fullName>
    </submittedName>
</protein>
<name>A0A1T5M8X2_9FIRM</name>
<dbReference type="AlphaFoldDB" id="A0A1T5M8X2"/>
<reference evidence="3" key="1">
    <citation type="submission" date="2017-02" db="EMBL/GenBank/DDBJ databases">
        <authorList>
            <person name="Varghese N."/>
            <person name="Submissions S."/>
        </authorList>
    </citation>
    <scope>NUCLEOTIDE SEQUENCE [LARGE SCALE GENOMIC DNA]</scope>
    <source>
        <strain evidence="3">M1</strain>
    </source>
</reference>
<gene>
    <name evidence="2" type="ORF">SAMN02194393_04168</name>
</gene>
<keyword evidence="3" id="KW-1185">Reference proteome</keyword>
<dbReference type="PRINTS" id="PR00111">
    <property type="entry name" value="ABHYDROLASE"/>
</dbReference>
<dbReference type="STRING" id="36842.SAMN02194393_04168"/>
<proteinExistence type="predicted"/>
<dbReference type="EMBL" id="FUZT01000011">
    <property type="protein sequence ID" value="SKC84575.1"/>
    <property type="molecule type" value="Genomic_DNA"/>
</dbReference>
<dbReference type="SUPFAM" id="SSF53474">
    <property type="entry name" value="alpha/beta-Hydrolases"/>
    <property type="match status" value="1"/>
</dbReference>
<dbReference type="Pfam" id="PF00561">
    <property type="entry name" value="Abhydrolase_1"/>
    <property type="match status" value="1"/>
</dbReference>
<dbReference type="OrthoDB" id="9776303at2"/>
<dbReference type="PRINTS" id="PR00412">
    <property type="entry name" value="EPOXHYDRLASE"/>
</dbReference>
<dbReference type="PANTHER" id="PTHR43798:SF33">
    <property type="entry name" value="HYDROLASE, PUTATIVE (AFU_ORTHOLOGUE AFUA_2G14860)-RELATED"/>
    <property type="match status" value="1"/>
</dbReference>
<dbReference type="Proteomes" id="UP000190285">
    <property type="component" value="Unassembled WGS sequence"/>
</dbReference>
<dbReference type="InterPro" id="IPR000639">
    <property type="entry name" value="Epox_hydrolase-like"/>
</dbReference>
<accession>A0A1T5M8X2</accession>
<dbReference type="Gene3D" id="3.40.50.1820">
    <property type="entry name" value="alpha/beta hydrolase"/>
    <property type="match status" value="1"/>
</dbReference>